<feature type="signal peptide" evidence="1">
    <location>
        <begin position="1"/>
        <end position="23"/>
    </location>
</feature>
<accession>A0ABM9PS05</accession>
<keyword evidence="3" id="KW-1185">Reference proteome</keyword>
<evidence type="ECO:0000313" key="2">
    <source>
        <dbReference type="EMBL" id="CAL2108585.1"/>
    </source>
</evidence>
<evidence type="ECO:0008006" key="4">
    <source>
        <dbReference type="Google" id="ProtNLM"/>
    </source>
</evidence>
<dbReference type="EMBL" id="CAXJRC010000045">
    <property type="protein sequence ID" value="CAL2108585.1"/>
    <property type="molecule type" value="Genomic_DNA"/>
</dbReference>
<feature type="chain" id="PRO_5046648017" description="Secretion system C-terminal sorting domain-containing protein" evidence="1">
    <location>
        <begin position="24"/>
        <end position="296"/>
    </location>
</feature>
<protein>
    <recommendedName>
        <fullName evidence="4">Secretion system C-terminal sorting domain-containing protein</fullName>
    </recommendedName>
</protein>
<dbReference type="Proteomes" id="UP001497602">
    <property type="component" value="Unassembled WGS sequence"/>
</dbReference>
<dbReference type="RefSeq" id="WP_348707260.1">
    <property type="nucleotide sequence ID" value="NZ_CAXIYA010000040.1"/>
</dbReference>
<reference evidence="2 3" key="1">
    <citation type="submission" date="2024-05" db="EMBL/GenBank/DDBJ databases">
        <authorList>
            <person name="Duchaud E."/>
        </authorList>
    </citation>
    <scope>NUCLEOTIDE SEQUENCE [LARGE SCALE GENOMIC DNA]</scope>
    <source>
        <strain evidence="2">Ena-SAMPLE-TAB-13-05-2024-13:56:06:370-140305</strain>
    </source>
</reference>
<name>A0ABM9PS05_9FLAO</name>
<evidence type="ECO:0000313" key="3">
    <source>
        <dbReference type="Proteomes" id="UP001497602"/>
    </source>
</evidence>
<proteinExistence type="predicted"/>
<keyword evidence="1" id="KW-0732">Signal</keyword>
<gene>
    <name evidence="2" type="ORF">T190115A13A_80160</name>
</gene>
<organism evidence="2 3">
    <name type="scientific">Tenacibaculum vairaonense</name>
    <dbReference type="NCBI Taxonomy" id="3137860"/>
    <lineage>
        <taxon>Bacteria</taxon>
        <taxon>Pseudomonadati</taxon>
        <taxon>Bacteroidota</taxon>
        <taxon>Flavobacteriia</taxon>
        <taxon>Flavobacteriales</taxon>
        <taxon>Flavobacteriaceae</taxon>
        <taxon>Tenacibaculum</taxon>
    </lineage>
</organism>
<comment type="caution">
    <text evidence="2">The sequence shown here is derived from an EMBL/GenBank/DDBJ whole genome shotgun (WGS) entry which is preliminary data.</text>
</comment>
<evidence type="ECO:0000256" key="1">
    <source>
        <dbReference type="SAM" id="SignalP"/>
    </source>
</evidence>
<sequence>MNKKILFTLYSIGLLFFSTNLIAQMSPASFSTLTSNSATFTWDEVSGATLYELVAGSYLSDRRFASGQTDQLSHTFNNLPTNGVTLYVRLWYKKDGSWSNGGDFFYTCANLGGEEKAKITSPTVGSEITTSTPTFTWGGGTASEYDLKVGGTYNSSSYYVSGVITTTSHSITSSTIPTDGSSTIYVTLWSKTPTHGWIYDMYKYNDASLSIEEVNTFEKKPYAFPSPVSSNKGMTFRFGENSKRVDIYNVLGQKVKSILDGTKENNYTYFNIDEVSLVKGTYYAKSGKETVSFLVN</sequence>